<protein>
    <submittedName>
        <fullName evidence="2">Uncharacterized protein</fullName>
    </submittedName>
</protein>
<name>A0A8T1VHZ0_9STRA</name>
<keyword evidence="1" id="KW-0812">Transmembrane</keyword>
<dbReference type="OrthoDB" id="109248at2759"/>
<dbReference type="Proteomes" id="UP000694044">
    <property type="component" value="Unassembled WGS sequence"/>
</dbReference>
<keyword evidence="3" id="KW-1185">Reference proteome</keyword>
<dbReference type="EMBL" id="JAGDFM010000330">
    <property type="protein sequence ID" value="KAG7379763.1"/>
    <property type="molecule type" value="Genomic_DNA"/>
</dbReference>
<sequence>MGACGSCFAANAGAQTSTQGANFKLTSSITTRRYLKGGTAATSDKNVVTNAQGEERLSIPALHKIPGLTKIKAAFQQNPSFAKNLETFGQKRQSLREFFKENPAIKKEIIIASVLLTLIVSVPLLVKSFYPA</sequence>
<evidence type="ECO:0000256" key="1">
    <source>
        <dbReference type="SAM" id="Phobius"/>
    </source>
</evidence>
<dbReference type="AlphaFoldDB" id="A0A8T1VHZ0"/>
<evidence type="ECO:0000313" key="3">
    <source>
        <dbReference type="Proteomes" id="UP000694044"/>
    </source>
</evidence>
<keyword evidence="1" id="KW-0472">Membrane</keyword>
<feature type="transmembrane region" description="Helical" evidence="1">
    <location>
        <begin position="109"/>
        <end position="130"/>
    </location>
</feature>
<organism evidence="2 3">
    <name type="scientific">Phytophthora pseudosyringae</name>
    <dbReference type="NCBI Taxonomy" id="221518"/>
    <lineage>
        <taxon>Eukaryota</taxon>
        <taxon>Sar</taxon>
        <taxon>Stramenopiles</taxon>
        <taxon>Oomycota</taxon>
        <taxon>Peronosporomycetes</taxon>
        <taxon>Peronosporales</taxon>
        <taxon>Peronosporaceae</taxon>
        <taxon>Phytophthora</taxon>
    </lineage>
</organism>
<accession>A0A8T1VHZ0</accession>
<reference evidence="2" key="1">
    <citation type="submission" date="2021-02" db="EMBL/GenBank/DDBJ databases">
        <authorList>
            <person name="Palmer J.M."/>
        </authorList>
    </citation>
    <scope>NUCLEOTIDE SEQUENCE</scope>
    <source>
        <strain evidence="2">SCRP734</strain>
    </source>
</reference>
<keyword evidence="1" id="KW-1133">Transmembrane helix</keyword>
<evidence type="ECO:0000313" key="2">
    <source>
        <dbReference type="EMBL" id="KAG7379763.1"/>
    </source>
</evidence>
<gene>
    <name evidence="2" type="ORF">PHYPSEUDO_008211</name>
</gene>
<comment type="caution">
    <text evidence="2">The sequence shown here is derived from an EMBL/GenBank/DDBJ whole genome shotgun (WGS) entry which is preliminary data.</text>
</comment>
<proteinExistence type="predicted"/>